<dbReference type="PANTHER" id="PTHR30040:SF2">
    <property type="entry name" value="FAD:PROTEIN FMN TRANSFERASE"/>
    <property type="match status" value="1"/>
</dbReference>
<dbReference type="Gene3D" id="3.10.520.10">
    <property type="entry name" value="ApbE-like domains"/>
    <property type="match status" value="1"/>
</dbReference>
<comment type="catalytic activity">
    <reaction evidence="10 11">
        <text>L-threonyl-[protein] + FAD = FMN-L-threonyl-[protein] + AMP + H(+)</text>
        <dbReference type="Rhea" id="RHEA:36847"/>
        <dbReference type="Rhea" id="RHEA-COMP:11060"/>
        <dbReference type="Rhea" id="RHEA-COMP:11061"/>
        <dbReference type="ChEBI" id="CHEBI:15378"/>
        <dbReference type="ChEBI" id="CHEBI:30013"/>
        <dbReference type="ChEBI" id="CHEBI:57692"/>
        <dbReference type="ChEBI" id="CHEBI:74257"/>
        <dbReference type="ChEBI" id="CHEBI:456215"/>
        <dbReference type="EC" id="2.7.1.180"/>
    </reaction>
</comment>
<evidence type="ECO:0000256" key="9">
    <source>
        <dbReference type="ARBA" id="ARBA00031306"/>
    </source>
</evidence>
<comment type="caution">
    <text evidence="13">The sequence shown here is derived from an EMBL/GenBank/DDBJ whole genome shotgun (WGS) entry which is preliminary data.</text>
</comment>
<dbReference type="GO" id="GO:0016740">
    <property type="term" value="F:transferase activity"/>
    <property type="evidence" value="ECO:0007669"/>
    <property type="project" value="UniProtKB-UniRule"/>
</dbReference>
<feature type="binding site" evidence="12">
    <location>
        <position position="280"/>
    </location>
    <ligand>
        <name>Mg(2+)</name>
        <dbReference type="ChEBI" id="CHEBI:18420"/>
    </ligand>
</feature>
<dbReference type="SUPFAM" id="SSF143631">
    <property type="entry name" value="ApbE-like"/>
    <property type="match status" value="1"/>
</dbReference>
<keyword evidence="5 11" id="KW-0808">Transferase</keyword>
<evidence type="ECO:0000313" key="14">
    <source>
        <dbReference type="Proteomes" id="UP000282060"/>
    </source>
</evidence>
<evidence type="ECO:0000256" key="7">
    <source>
        <dbReference type="ARBA" id="ARBA00022827"/>
    </source>
</evidence>
<evidence type="ECO:0000256" key="5">
    <source>
        <dbReference type="ARBA" id="ARBA00022679"/>
    </source>
</evidence>
<evidence type="ECO:0000256" key="6">
    <source>
        <dbReference type="ARBA" id="ARBA00022723"/>
    </source>
</evidence>
<dbReference type="PANTHER" id="PTHR30040">
    <property type="entry name" value="THIAMINE BIOSYNTHESIS LIPOPROTEIN APBE"/>
    <property type="match status" value="1"/>
</dbReference>
<evidence type="ECO:0000256" key="10">
    <source>
        <dbReference type="ARBA" id="ARBA00048540"/>
    </source>
</evidence>
<protein>
    <recommendedName>
        <fullName evidence="3 11">FAD:protein FMN transferase</fullName>
        <ecNumber evidence="2 11">2.7.1.180</ecNumber>
    </recommendedName>
    <alternativeName>
        <fullName evidence="9 11">Flavin transferase</fullName>
    </alternativeName>
</protein>
<dbReference type="EMBL" id="RXNV01000007">
    <property type="protein sequence ID" value="RTR30608.1"/>
    <property type="molecule type" value="Genomic_DNA"/>
</dbReference>
<evidence type="ECO:0000256" key="3">
    <source>
        <dbReference type="ARBA" id="ARBA00016337"/>
    </source>
</evidence>
<dbReference type="InterPro" id="IPR024932">
    <property type="entry name" value="ApbE"/>
</dbReference>
<evidence type="ECO:0000256" key="1">
    <source>
        <dbReference type="ARBA" id="ARBA00008282"/>
    </source>
</evidence>
<evidence type="ECO:0000313" key="13">
    <source>
        <dbReference type="EMBL" id="RTR30608.1"/>
    </source>
</evidence>
<comment type="cofactor">
    <cofactor evidence="12">
        <name>Mg(2+)</name>
        <dbReference type="ChEBI" id="CHEBI:18420"/>
    </cofactor>
    <cofactor evidence="12">
        <name>Mn(2+)</name>
        <dbReference type="ChEBI" id="CHEBI:29035"/>
    </cofactor>
    <text evidence="12">Magnesium. Can also use manganese.</text>
</comment>
<dbReference type="EC" id="2.7.1.180" evidence="2 11"/>
<dbReference type="InterPro" id="IPR003374">
    <property type="entry name" value="ApbE-like_sf"/>
</dbReference>
<reference evidence="13 14" key="1">
    <citation type="submission" date="2018-12" db="EMBL/GenBank/DDBJ databases">
        <authorList>
            <person name="Yu L."/>
        </authorList>
    </citation>
    <scope>NUCLEOTIDE SEQUENCE [LARGE SCALE GENOMIC DNA]</scope>
    <source>
        <strain evidence="13 14">HAW-EB5</strain>
    </source>
</reference>
<evidence type="ECO:0000256" key="8">
    <source>
        <dbReference type="ARBA" id="ARBA00022842"/>
    </source>
</evidence>
<dbReference type="PIRSF" id="PIRSF006268">
    <property type="entry name" value="ApbE"/>
    <property type="match status" value="1"/>
</dbReference>
<accession>A0A3S0ISQ9</accession>
<evidence type="ECO:0000256" key="12">
    <source>
        <dbReference type="PIRSR" id="PIRSR006268-2"/>
    </source>
</evidence>
<dbReference type="GO" id="GO:0046872">
    <property type="term" value="F:metal ion binding"/>
    <property type="evidence" value="ECO:0007669"/>
    <property type="project" value="UniProtKB-UniRule"/>
</dbReference>
<dbReference type="AlphaFoldDB" id="A0A3S0ISQ9"/>
<dbReference type="OrthoDB" id="9778595at2"/>
<evidence type="ECO:0000256" key="11">
    <source>
        <dbReference type="PIRNR" id="PIRNR006268"/>
    </source>
</evidence>
<keyword evidence="8 11" id="KW-0460">Magnesium</keyword>
<keyword evidence="7 11" id="KW-0274">FAD</keyword>
<proteinExistence type="inferred from homology"/>
<comment type="similarity">
    <text evidence="1 11">Belongs to the ApbE family.</text>
</comment>
<gene>
    <name evidence="13" type="ORF">EKG39_15395</name>
</gene>
<dbReference type="RefSeq" id="WP_126506719.1">
    <property type="nucleotide sequence ID" value="NZ_RXNV01000007.1"/>
</dbReference>
<evidence type="ECO:0000256" key="2">
    <source>
        <dbReference type="ARBA" id="ARBA00011955"/>
    </source>
</evidence>
<evidence type="ECO:0000256" key="4">
    <source>
        <dbReference type="ARBA" id="ARBA00022630"/>
    </source>
</evidence>
<feature type="binding site" evidence="12">
    <location>
        <position position="161"/>
    </location>
    <ligand>
        <name>Mg(2+)</name>
        <dbReference type="ChEBI" id="CHEBI:18420"/>
    </ligand>
</feature>
<keyword evidence="4 11" id="KW-0285">Flavoprotein</keyword>
<keyword evidence="6 11" id="KW-0479">Metal-binding</keyword>
<dbReference type="Pfam" id="PF02424">
    <property type="entry name" value="ApbE"/>
    <property type="match status" value="1"/>
</dbReference>
<dbReference type="Proteomes" id="UP000282060">
    <property type="component" value="Unassembled WGS sequence"/>
</dbReference>
<name>A0A3S0ISQ9_9GAMM</name>
<organism evidence="13 14">
    <name type="scientific">Shewanella atlantica</name>
    <dbReference type="NCBI Taxonomy" id="271099"/>
    <lineage>
        <taxon>Bacteria</taxon>
        <taxon>Pseudomonadati</taxon>
        <taxon>Pseudomonadota</taxon>
        <taxon>Gammaproteobacteria</taxon>
        <taxon>Alteromonadales</taxon>
        <taxon>Shewanellaceae</taxon>
        <taxon>Shewanella</taxon>
    </lineage>
</organism>
<sequence length="304" mass="33354">MSIQEKRVPSDLALSHRSWGHSGSFRAMASPCELLINSEDESLAREMMAIAACEAARIEKKFSRFIEGNPLWRLNHAGGKASAIDAETANLLQFARQCYRLSDGRFDISAGPLMALWRFDGGGIPAAADIKQAKVLVDFSLVDFDYYQLQFPSGMCLDFGGIAKEYAVDRVAYLLAEQWPTISVLVNFGGDIACPVSKEADTPPWQVGIENPQRLDSAVALLEIRQGALATSGDTRRFIEKDGQRFGHIIDPKTGYPVVKAPRSVTVLGPNCVTAGMLATMAMLQGEHAEAFLSEQEVEFKCFR</sequence>
<keyword evidence="14" id="KW-1185">Reference proteome</keyword>